<proteinExistence type="predicted"/>
<evidence type="ECO:0000313" key="1">
    <source>
        <dbReference type="EMBL" id="GAA4235250.1"/>
    </source>
</evidence>
<gene>
    <name evidence="1" type="ORF">GCM10022254_42110</name>
</gene>
<dbReference type="Pfam" id="PF19953">
    <property type="entry name" value="EACC1"/>
    <property type="match status" value="1"/>
</dbReference>
<evidence type="ECO:0000313" key="2">
    <source>
        <dbReference type="Proteomes" id="UP001501710"/>
    </source>
</evidence>
<dbReference type="InterPro" id="IPR045428">
    <property type="entry name" value="EACC1"/>
</dbReference>
<name>A0ABP8C815_9ACTN</name>
<accession>A0ABP8C815</accession>
<dbReference type="Proteomes" id="UP001501710">
    <property type="component" value="Unassembled WGS sequence"/>
</dbReference>
<comment type="caution">
    <text evidence="1">The sequence shown here is derived from an EMBL/GenBank/DDBJ whole genome shotgun (WGS) entry which is preliminary data.</text>
</comment>
<keyword evidence="2" id="KW-1185">Reference proteome</keyword>
<organism evidence="1 2">
    <name type="scientific">Actinomadura meridiana</name>
    <dbReference type="NCBI Taxonomy" id="559626"/>
    <lineage>
        <taxon>Bacteria</taxon>
        <taxon>Bacillati</taxon>
        <taxon>Actinomycetota</taxon>
        <taxon>Actinomycetes</taxon>
        <taxon>Streptosporangiales</taxon>
        <taxon>Thermomonosporaceae</taxon>
        <taxon>Actinomadura</taxon>
    </lineage>
</organism>
<sequence length="118" mass="12474">MASSVLIEISEDNSDQLRLDRLSRQLLRDLRRLGLAASLPPARAPRGAKSGAAVTLATLLVAISGSAASRALVTGIFGWLGPRKGKVKISSGDTSIELSAATPAERERLVEWLLARGE</sequence>
<dbReference type="EMBL" id="BAABAS010000012">
    <property type="protein sequence ID" value="GAA4235250.1"/>
    <property type="molecule type" value="Genomic_DNA"/>
</dbReference>
<protein>
    <submittedName>
        <fullName evidence="1">Uncharacterized protein</fullName>
    </submittedName>
</protein>
<reference evidence="2" key="1">
    <citation type="journal article" date="2019" name="Int. J. Syst. Evol. Microbiol.">
        <title>The Global Catalogue of Microorganisms (GCM) 10K type strain sequencing project: providing services to taxonomists for standard genome sequencing and annotation.</title>
        <authorList>
            <consortium name="The Broad Institute Genomics Platform"/>
            <consortium name="The Broad Institute Genome Sequencing Center for Infectious Disease"/>
            <person name="Wu L."/>
            <person name="Ma J."/>
        </authorList>
    </citation>
    <scope>NUCLEOTIDE SEQUENCE [LARGE SCALE GENOMIC DNA]</scope>
    <source>
        <strain evidence="2">JCM 17440</strain>
    </source>
</reference>